<dbReference type="GO" id="GO:0005886">
    <property type="term" value="C:plasma membrane"/>
    <property type="evidence" value="ECO:0007669"/>
    <property type="project" value="UniProtKB-SubCell"/>
</dbReference>
<dbReference type="SMART" id="SM00388">
    <property type="entry name" value="HisKA"/>
    <property type="match status" value="1"/>
</dbReference>
<evidence type="ECO:0000256" key="5">
    <source>
        <dbReference type="ARBA" id="ARBA00022679"/>
    </source>
</evidence>
<comment type="subcellular location">
    <subcellularLocation>
        <location evidence="2">Cell membrane</location>
    </subcellularLocation>
</comment>
<keyword evidence="9" id="KW-0902">Two-component regulatory system</keyword>
<dbReference type="AlphaFoldDB" id="A0A1I0WI95"/>
<reference evidence="14 17" key="3">
    <citation type="submission" date="2017-12" db="EMBL/GenBank/DDBJ databases">
        <title>Pharmacopeia of the Arctic Ocean.</title>
        <authorList>
            <person name="Collins E."/>
            <person name="Ducluzeau A.-L."/>
        </authorList>
    </citation>
    <scope>NUCLEOTIDE SEQUENCE [LARGE SCALE GENOMIC DNA]</scope>
    <source>
        <strain evidence="14 17">DSM 23325</strain>
    </source>
</reference>
<dbReference type="Gene3D" id="1.10.287.130">
    <property type="match status" value="1"/>
</dbReference>
<dbReference type="Pfam" id="PF00512">
    <property type="entry name" value="HisKA"/>
    <property type="match status" value="1"/>
</dbReference>
<evidence type="ECO:0000256" key="10">
    <source>
        <dbReference type="ARBA" id="ARBA00023136"/>
    </source>
</evidence>
<evidence type="ECO:0000256" key="3">
    <source>
        <dbReference type="ARBA" id="ARBA00012438"/>
    </source>
</evidence>
<evidence type="ECO:0000259" key="12">
    <source>
        <dbReference type="PROSITE" id="PS50109"/>
    </source>
</evidence>
<dbReference type="Pfam" id="PF00672">
    <property type="entry name" value="HAMP"/>
    <property type="match status" value="1"/>
</dbReference>
<evidence type="ECO:0000256" key="4">
    <source>
        <dbReference type="ARBA" id="ARBA00022553"/>
    </source>
</evidence>
<dbReference type="Proteomes" id="UP000199113">
    <property type="component" value="Unassembled WGS sequence"/>
</dbReference>
<dbReference type="InterPro" id="IPR003661">
    <property type="entry name" value="HisK_dim/P_dom"/>
</dbReference>
<evidence type="ECO:0000256" key="9">
    <source>
        <dbReference type="ARBA" id="ARBA00023012"/>
    </source>
</evidence>
<dbReference type="RefSeq" id="WP_091194964.1">
    <property type="nucleotide sequence ID" value="NZ_FOKC01000001.1"/>
</dbReference>
<evidence type="ECO:0000256" key="11">
    <source>
        <dbReference type="SAM" id="Phobius"/>
    </source>
</evidence>
<dbReference type="OrthoDB" id="9786919at2"/>
<evidence type="ECO:0000259" key="13">
    <source>
        <dbReference type="PROSITE" id="PS50885"/>
    </source>
</evidence>
<dbReference type="CDD" id="cd06225">
    <property type="entry name" value="HAMP"/>
    <property type="match status" value="1"/>
</dbReference>
<dbReference type="InterPro" id="IPR036890">
    <property type="entry name" value="HATPase_C_sf"/>
</dbReference>
<keyword evidence="17" id="KW-1185">Reference proteome</keyword>
<evidence type="ECO:0000313" key="15">
    <source>
        <dbReference type="EMBL" id="SFA87850.1"/>
    </source>
</evidence>
<dbReference type="Proteomes" id="UP000233565">
    <property type="component" value="Unassembled WGS sequence"/>
</dbReference>
<dbReference type="PRINTS" id="PR00344">
    <property type="entry name" value="BCTRLSENSOR"/>
</dbReference>
<name>A0A1I0WI95_9ACTN</name>
<feature type="transmembrane region" description="Helical" evidence="11">
    <location>
        <begin position="21"/>
        <end position="45"/>
    </location>
</feature>
<dbReference type="InterPro" id="IPR050428">
    <property type="entry name" value="TCS_sensor_his_kinase"/>
</dbReference>
<dbReference type="InterPro" id="IPR004358">
    <property type="entry name" value="Sig_transdc_His_kin-like_C"/>
</dbReference>
<dbReference type="InterPro" id="IPR036097">
    <property type="entry name" value="HisK_dim/P_sf"/>
</dbReference>
<accession>A0A1I0WI95</accession>
<evidence type="ECO:0000313" key="14">
    <source>
        <dbReference type="EMBL" id="PKH37918.1"/>
    </source>
</evidence>
<reference evidence="15" key="2">
    <citation type="submission" date="2016-10" db="EMBL/GenBank/DDBJ databases">
        <authorList>
            <person name="de Groot N.N."/>
        </authorList>
    </citation>
    <scope>NUCLEOTIDE SEQUENCE [LARGE SCALE GENOMIC DNA]</scope>
    <source>
        <strain evidence="15">CGMCC 1.10697</strain>
    </source>
</reference>
<protein>
    <recommendedName>
        <fullName evidence="3">histidine kinase</fullName>
        <ecNumber evidence="3">2.7.13.3</ecNumber>
    </recommendedName>
</protein>
<dbReference type="EC" id="2.7.13.3" evidence="3"/>
<dbReference type="Pfam" id="PF02518">
    <property type="entry name" value="HATPase_c"/>
    <property type="match status" value="1"/>
</dbReference>
<dbReference type="STRING" id="748909.SAMN05192575_101995"/>
<dbReference type="CDD" id="cd00082">
    <property type="entry name" value="HisKA"/>
    <property type="match status" value="1"/>
</dbReference>
<keyword evidence="5" id="KW-0808">Transferase</keyword>
<feature type="domain" description="Histidine kinase" evidence="12">
    <location>
        <begin position="248"/>
        <end position="457"/>
    </location>
</feature>
<dbReference type="EMBL" id="FOKC01000001">
    <property type="protein sequence ID" value="SFA87850.1"/>
    <property type="molecule type" value="Genomic_DNA"/>
</dbReference>
<dbReference type="PANTHER" id="PTHR45436:SF5">
    <property type="entry name" value="SENSOR HISTIDINE KINASE TRCS"/>
    <property type="match status" value="1"/>
</dbReference>
<dbReference type="Gene3D" id="3.30.565.10">
    <property type="entry name" value="Histidine kinase-like ATPase, C-terminal domain"/>
    <property type="match status" value="1"/>
</dbReference>
<dbReference type="InterPro" id="IPR003594">
    <property type="entry name" value="HATPase_dom"/>
</dbReference>
<dbReference type="SUPFAM" id="SSF47384">
    <property type="entry name" value="Homodimeric domain of signal transducing histidine kinase"/>
    <property type="match status" value="1"/>
</dbReference>
<organism evidence="15 16">
    <name type="scientific">Nocardioides alpinus</name>
    <dbReference type="NCBI Taxonomy" id="748909"/>
    <lineage>
        <taxon>Bacteria</taxon>
        <taxon>Bacillati</taxon>
        <taxon>Actinomycetota</taxon>
        <taxon>Actinomycetes</taxon>
        <taxon>Propionibacteriales</taxon>
        <taxon>Nocardioidaceae</taxon>
        <taxon>Nocardioides</taxon>
    </lineage>
</organism>
<dbReference type="SMART" id="SM00387">
    <property type="entry name" value="HATPase_c"/>
    <property type="match status" value="1"/>
</dbReference>
<sequence>MKAATDLTGGRWHYRRSLASRVAVLTTLVVGVTIAILAATAFVVMRQQLMSSLDQSLLNRAHKATSNSALSKLTVRGVPPWVLGAADVRVIIVTAEGAAGTDIPDFRLGQPEYAVVTGQRESYVRTLVTDEGERFRVATVQAGSGQALVLAQPLAPNDRTLEKLGGVLFVFGVLGVLAALLAGWLVARNGLRPVRRLTLAVEQIAVTEDLTPLRIEGDDEVARLATAFNQMLLALGASRDRQRRLVADASHELRTPLTSLRTNLDLLRQAEGNAALPPEARLELLDDVRGQIEELSALVGDLVELARDEPMTRGIGAVDLAEVVERAVTRVRRRAHGVSFDVALEPWQVVGESGSLERAVTNLLDNAAKWSPADGTVSVRLTDGVLVVDDEGSGIDEADRPHVFERFYRSEESRAMPGSGLGLAIVRQVLDRHGGRIEVSEAPGGGARFSLWLPGVAAAVTPG</sequence>
<dbReference type="PANTHER" id="PTHR45436">
    <property type="entry name" value="SENSOR HISTIDINE KINASE YKOH"/>
    <property type="match status" value="1"/>
</dbReference>
<dbReference type="Gene3D" id="6.10.340.10">
    <property type="match status" value="1"/>
</dbReference>
<dbReference type="InterPro" id="IPR005467">
    <property type="entry name" value="His_kinase_dom"/>
</dbReference>
<comment type="catalytic activity">
    <reaction evidence="1">
        <text>ATP + protein L-histidine = ADP + protein N-phospho-L-histidine.</text>
        <dbReference type="EC" id="2.7.13.3"/>
    </reaction>
</comment>
<keyword evidence="10 11" id="KW-0472">Membrane</keyword>
<evidence type="ECO:0000256" key="2">
    <source>
        <dbReference type="ARBA" id="ARBA00004236"/>
    </source>
</evidence>
<dbReference type="GO" id="GO:0000155">
    <property type="term" value="F:phosphorelay sensor kinase activity"/>
    <property type="evidence" value="ECO:0007669"/>
    <property type="project" value="InterPro"/>
</dbReference>
<dbReference type="PROSITE" id="PS50109">
    <property type="entry name" value="HIS_KIN"/>
    <property type="match status" value="1"/>
</dbReference>
<dbReference type="CDD" id="cd00075">
    <property type="entry name" value="HATPase"/>
    <property type="match status" value="1"/>
</dbReference>
<keyword evidence="4" id="KW-0597">Phosphoprotein</keyword>
<dbReference type="SMART" id="SM00304">
    <property type="entry name" value="HAMP"/>
    <property type="match status" value="1"/>
</dbReference>
<evidence type="ECO:0000256" key="8">
    <source>
        <dbReference type="ARBA" id="ARBA00022989"/>
    </source>
</evidence>
<dbReference type="EMBL" id="PJBV01000035">
    <property type="protein sequence ID" value="PKH37918.1"/>
    <property type="molecule type" value="Genomic_DNA"/>
</dbReference>
<evidence type="ECO:0000313" key="17">
    <source>
        <dbReference type="Proteomes" id="UP000233565"/>
    </source>
</evidence>
<evidence type="ECO:0000256" key="7">
    <source>
        <dbReference type="ARBA" id="ARBA00022777"/>
    </source>
</evidence>
<reference evidence="16" key="1">
    <citation type="submission" date="2016-10" db="EMBL/GenBank/DDBJ databases">
        <authorList>
            <person name="Varghese N."/>
            <person name="Submissions S."/>
        </authorList>
    </citation>
    <scope>NUCLEOTIDE SEQUENCE [LARGE SCALE GENOMIC DNA]</scope>
    <source>
        <strain evidence="16">CGMCC 1.10697</strain>
    </source>
</reference>
<proteinExistence type="predicted"/>
<dbReference type="InterPro" id="IPR003660">
    <property type="entry name" value="HAMP_dom"/>
</dbReference>
<feature type="domain" description="HAMP" evidence="13">
    <location>
        <begin position="188"/>
        <end position="240"/>
    </location>
</feature>
<keyword evidence="6 11" id="KW-0812">Transmembrane</keyword>
<dbReference type="SUPFAM" id="SSF55874">
    <property type="entry name" value="ATPase domain of HSP90 chaperone/DNA topoisomerase II/histidine kinase"/>
    <property type="match status" value="1"/>
</dbReference>
<evidence type="ECO:0000256" key="6">
    <source>
        <dbReference type="ARBA" id="ARBA00022692"/>
    </source>
</evidence>
<keyword evidence="7 15" id="KW-0418">Kinase</keyword>
<gene>
    <name evidence="14" type="ORF">CXG46_21285</name>
    <name evidence="15" type="ORF">SAMN05192575_101995</name>
</gene>
<dbReference type="PROSITE" id="PS50885">
    <property type="entry name" value="HAMP"/>
    <property type="match status" value="1"/>
</dbReference>
<keyword evidence="8 11" id="KW-1133">Transmembrane helix</keyword>
<evidence type="ECO:0000313" key="16">
    <source>
        <dbReference type="Proteomes" id="UP000199113"/>
    </source>
</evidence>
<feature type="transmembrane region" description="Helical" evidence="11">
    <location>
        <begin position="164"/>
        <end position="187"/>
    </location>
</feature>
<evidence type="ECO:0000256" key="1">
    <source>
        <dbReference type="ARBA" id="ARBA00000085"/>
    </source>
</evidence>